<sequence length="97" mass="10220">MIEPERAVNPVLVPQGITTLAVLATRAGEYGLPLAFDATAVQPLTVRFGARDLVYGGTGGSTEPHRQGHPVNVVERADPAAGAVRDDDLDLLLHRPA</sequence>
<reference evidence="1" key="1">
    <citation type="submission" date="2024-06" db="EMBL/GenBank/DDBJ databases">
        <title>The genome sequences of Kitasatospora sp. strain HUAS MG31.</title>
        <authorList>
            <person name="Mo P."/>
        </authorList>
    </citation>
    <scope>NUCLEOTIDE SEQUENCE</scope>
    <source>
        <strain evidence="1">HUAS MG31</strain>
    </source>
</reference>
<proteinExistence type="predicted"/>
<name>A0AAU8K4C6_9ACTN</name>
<accession>A0AAU8K4C6</accession>
<evidence type="ECO:0000313" key="1">
    <source>
        <dbReference type="EMBL" id="XCM83570.1"/>
    </source>
</evidence>
<gene>
    <name evidence="1" type="ORF">ABWK59_33930</name>
</gene>
<dbReference type="RefSeq" id="WP_354644506.1">
    <property type="nucleotide sequence ID" value="NZ_CP159872.1"/>
</dbReference>
<dbReference type="KEGG" id="kcm:ABWK59_33930"/>
<organism evidence="1">
    <name type="scientific">Kitasatospora camelliae</name>
    <dbReference type="NCBI Taxonomy" id="3156397"/>
    <lineage>
        <taxon>Bacteria</taxon>
        <taxon>Bacillati</taxon>
        <taxon>Actinomycetota</taxon>
        <taxon>Actinomycetes</taxon>
        <taxon>Kitasatosporales</taxon>
        <taxon>Streptomycetaceae</taxon>
        <taxon>Kitasatospora</taxon>
    </lineage>
</organism>
<dbReference type="AlphaFoldDB" id="A0AAU8K4C6"/>
<protein>
    <submittedName>
        <fullName evidence="1">Uncharacterized protein</fullName>
    </submittedName>
</protein>
<dbReference type="EMBL" id="CP159872">
    <property type="protein sequence ID" value="XCM83570.1"/>
    <property type="molecule type" value="Genomic_DNA"/>
</dbReference>